<dbReference type="AlphaFoldDB" id="X0VKB9"/>
<reference evidence="1" key="1">
    <citation type="journal article" date="2014" name="Front. Microbiol.">
        <title>High frequency of phylogenetically diverse reductive dehalogenase-homologous genes in deep subseafloor sedimentary metagenomes.</title>
        <authorList>
            <person name="Kawai M."/>
            <person name="Futagami T."/>
            <person name="Toyoda A."/>
            <person name="Takaki Y."/>
            <person name="Nishi S."/>
            <person name="Hori S."/>
            <person name="Arai W."/>
            <person name="Tsubouchi T."/>
            <person name="Morono Y."/>
            <person name="Uchiyama I."/>
            <person name="Ito T."/>
            <person name="Fujiyama A."/>
            <person name="Inagaki F."/>
            <person name="Takami H."/>
        </authorList>
    </citation>
    <scope>NUCLEOTIDE SEQUENCE</scope>
    <source>
        <strain evidence="1">Expedition CK06-06</strain>
    </source>
</reference>
<evidence type="ECO:0000313" key="1">
    <source>
        <dbReference type="EMBL" id="GAG18739.1"/>
    </source>
</evidence>
<proteinExistence type="predicted"/>
<sequence length="107" mass="12452">MIDTKEIESRVERYMKRKDYEPLGGIAHECVDHIESQAEEIEHLTAIVDRFTETERQRISGIEDGYGWWCEDCEQFVDIYHGSTCPGEVVNRPIDYALAKQKPSCQK</sequence>
<gene>
    <name evidence="1" type="ORF">S01H1_47079</name>
</gene>
<name>X0VKB9_9ZZZZ</name>
<accession>X0VKB9</accession>
<dbReference type="EMBL" id="BARS01030173">
    <property type="protein sequence ID" value="GAG18739.1"/>
    <property type="molecule type" value="Genomic_DNA"/>
</dbReference>
<protein>
    <submittedName>
        <fullName evidence="1">Uncharacterized protein</fullName>
    </submittedName>
</protein>
<comment type="caution">
    <text evidence="1">The sequence shown here is derived from an EMBL/GenBank/DDBJ whole genome shotgun (WGS) entry which is preliminary data.</text>
</comment>
<organism evidence="1">
    <name type="scientific">marine sediment metagenome</name>
    <dbReference type="NCBI Taxonomy" id="412755"/>
    <lineage>
        <taxon>unclassified sequences</taxon>
        <taxon>metagenomes</taxon>
        <taxon>ecological metagenomes</taxon>
    </lineage>
</organism>